<feature type="region of interest" description="Disordered" evidence="1">
    <location>
        <begin position="113"/>
        <end position="156"/>
    </location>
</feature>
<dbReference type="PATRIC" id="fig|1071400.3.peg.1552"/>
<protein>
    <recommendedName>
        <fullName evidence="2">Bacterial Ig domain-containing protein</fullName>
    </recommendedName>
</protein>
<keyword evidence="4" id="KW-1185">Reference proteome</keyword>
<gene>
    <name evidence="3" type="ORF">LBUCD034_1606</name>
</gene>
<dbReference type="HOGENOM" id="CLU_1330514_0_0_9"/>
<proteinExistence type="predicted"/>
<organism evidence="3 4">
    <name type="scientific">Lentilactobacillus buchneri subsp. silagei CD034</name>
    <dbReference type="NCBI Taxonomy" id="1071400"/>
    <lineage>
        <taxon>Bacteria</taxon>
        <taxon>Bacillati</taxon>
        <taxon>Bacillota</taxon>
        <taxon>Bacilli</taxon>
        <taxon>Lactobacillales</taxon>
        <taxon>Lactobacillaceae</taxon>
        <taxon>Lentilactobacillus</taxon>
        <taxon>Lentilactobacillus buchneri subsp. silagei</taxon>
    </lineage>
</organism>
<feature type="domain" description="Bacterial Ig" evidence="2">
    <location>
        <begin position="36"/>
        <end position="82"/>
    </location>
</feature>
<evidence type="ECO:0000313" key="3">
    <source>
        <dbReference type="EMBL" id="AFS00630.1"/>
    </source>
</evidence>
<sequence>MKKTFLYVGLSLPFLFISIAGAKGLHHGFVDTHSQVLSTAHKISGRTEKGATIHVLQDKHIIATGKADHTGKFNIHIKKALPLDHKYFVVSSKHGYKVAKKGFLVYRTNVPSTTTTPASGSSNTQAPVASSSSSSSSASSSSSSVQPTKESSLDGKITISSIAPDNTTDISGHQNGDLWYVQDGSHNTTAMYEFNNGNWQLKLSSN</sequence>
<dbReference type="EMBL" id="CP003043">
    <property type="protein sequence ID" value="AFS00630.1"/>
    <property type="molecule type" value="Genomic_DNA"/>
</dbReference>
<dbReference type="KEGG" id="lbn:LBUCD034_1606"/>
<evidence type="ECO:0000259" key="2">
    <source>
        <dbReference type="Pfam" id="PF17936"/>
    </source>
</evidence>
<dbReference type="AlphaFoldDB" id="J9W6Q1"/>
<reference evidence="3 4" key="1">
    <citation type="journal article" date="2012" name="J. Biotechnol.">
        <title>Insights into the completely annotated genome of Lactobacillus buchneri CD034, a strain isolated from stable grass silage.</title>
        <authorList>
            <person name="Heinl S."/>
            <person name="Wibberg D."/>
            <person name="Eikmeyer F."/>
            <person name="Szczepanowski R."/>
            <person name="Blom J."/>
            <person name="Linke B."/>
            <person name="Goesmann A."/>
            <person name="Grabherr R."/>
            <person name="Schwab H."/>
            <person name="Puhler A."/>
            <person name="Schluter A."/>
        </authorList>
    </citation>
    <scope>NUCLEOTIDE SEQUENCE [LARGE SCALE GENOMIC DNA]</scope>
    <source>
        <strain evidence="3 4">CD034</strain>
    </source>
</reference>
<accession>J9W6Q1</accession>
<evidence type="ECO:0000256" key="1">
    <source>
        <dbReference type="SAM" id="MobiDB-lite"/>
    </source>
</evidence>
<dbReference type="Proteomes" id="UP000007332">
    <property type="component" value="Chromosome"/>
</dbReference>
<name>J9W6Q1_LENBU</name>
<dbReference type="RefSeq" id="WP_014940225.1">
    <property type="nucleotide sequence ID" value="NC_018610.1"/>
</dbReference>
<dbReference type="Pfam" id="PF17936">
    <property type="entry name" value="Big_6"/>
    <property type="match status" value="1"/>
</dbReference>
<evidence type="ECO:0000313" key="4">
    <source>
        <dbReference type="Proteomes" id="UP000007332"/>
    </source>
</evidence>
<feature type="compositionally biased region" description="Low complexity" evidence="1">
    <location>
        <begin position="113"/>
        <end position="144"/>
    </location>
</feature>
<dbReference type="InterPro" id="IPR041498">
    <property type="entry name" value="Big_6"/>
</dbReference>